<dbReference type="EMBL" id="SAUN01000001">
    <property type="protein sequence ID" value="RVX45497.1"/>
    <property type="molecule type" value="Genomic_DNA"/>
</dbReference>
<evidence type="ECO:0000313" key="2">
    <source>
        <dbReference type="EMBL" id="RVX45497.1"/>
    </source>
</evidence>
<feature type="transmembrane region" description="Helical" evidence="1">
    <location>
        <begin position="94"/>
        <end position="111"/>
    </location>
</feature>
<feature type="transmembrane region" description="Helical" evidence="1">
    <location>
        <begin position="144"/>
        <end position="164"/>
    </location>
</feature>
<dbReference type="AlphaFoldDB" id="A0A438MI54"/>
<feature type="transmembrane region" description="Helical" evidence="1">
    <location>
        <begin position="117"/>
        <end position="137"/>
    </location>
</feature>
<dbReference type="OrthoDB" id="3538482at2"/>
<gene>
    <name evidence="2" type="ORF">EDD27_8301</name>
</gene>
<keyword evidence="1" id="KW-1133">Transmembrane helix</keyword>
<comment type="caution">
    <text evidence="2">The sequence shown here is derived from an EMBL/GenBank/DDBJ whole genome shotgun (WGS) entry which is preliminary data.</text>
</comment>
<dbReference type="Proteomes" id="UP000284824">
    <property type="component" value="Unassembled WGS sequence"/>
</dbReference>
<evidence type="ECO:0000313" key="3">
    <source>
        <dbReference type="Proteomes" id="UP000284824"/>
    </source>
</evidence>
<keyword evidence="1" id="KW-0812">Transmembrane</keyword>
<accession>A0A438MI54</accession>
<sequence length="271" mass="29501">MPRRYRLGIPALLIVGVYVVALAVAAVIALITCDLGGLWRLTLFTEMDKDAAATWPNVLTLLLAGMAWAWALWQSLRGPLAGPPPELDRHTRRLRMALYATAASWLLNPLVPSWPHWALVLDAVLMWVVVVLFQPVLRRSLERADFALGAGMLGYGGAAVITVLNVPDWLLPNGVALICALAALVWMVLILRAQRWDGRWQRATFVYGITSMVAPIVVGLLLAVAGGIYDDVLAVTGALTVIWLTRSAHELADPRHQPAPPTPLAEQPPTP</sequence>
<evidence type="ECO:0000256" key="1">
    <source>
        <dbReference type="SAM" id="Phobius"/>
    </source>
</evidence>
<keyword evidence="1" id="KW-0472">Membrane</keyword>
<feature type="transmembrane region" description="Helical" evidence="1">
    <location>
        <begin position="12"/>
        <end position="32"/>
    </location>
</feature>
<dbReference type="RefSeq" id="WP_127937111.1">
    <property type="nucleotide sequence ID" value="NZ_SAUN01000001.1"/>
</dbReference>
<organism evidence="2 3">
    <name type="scientific">Nonomuraea polychroma</name>
    <dbReference type="NCBI Taxonomy" id="46176"/>
    <lineage>
        <taxon>Bacteria</taxon>
        <taxon>Bacillati</taxon>
        <taxon>Actinomycetota</taxon>
        <taxon>Actinomycetes</taxon>
        <taxon>Streptosporangiales</taxon>
        <taxon>Streptosporangiaceae</taxon>
        <taxon>Nonomuraea</taxon>
    </lineage>
</organism>
<protein>
    <submittedName>
        <fullName evidence="2">Uncharacterized protein</fullName>
    </submittedName>
</protein>
<proteinExistence type="predicted"/>
<keyword evidence="3" id="KW-1185">Reference proteome</keyword>
<reference evidence="2 3" key="1">
    <citation type="submission" date="2019-01" db="EMBL/GenBank/DDBJ databases">
        <title>Sequencing the genomes of 1000 actinobacteria strains.</title>
        <authorList>
            <person name="Klenk H.-P."/>
        </authorList>
    </citation>
    <scope>NUCLEOTIDE SEQUENCE [LARGE SCALE GENOMIC DNA]</scope>
    <source>
        <strain evidence="2 3">DSM 43925</strain>
    </source>
</reference>
<feature type="transmembrane region" description="Helical" evidence="1">
    <location>
        <begin position="170"/>
        <end position="193"/>
    </location>
</feature>
<name>A0A438MI54_9ACTN</name>
<feature type="transmembrane region" description="Helical" evidence="1">
    <location>
        <begin position="205"/>
        <end position="229"/>
    </location>
</feature>
<feature type="transmembrane region" description="Helical" evidence="1">
    <location>
        <begin position="52"/>
        <end position="73"/>
    </location>
</feature>